<comment type="catalytic activity">
    <reaction evidence="5">
        <text>ATP + H2O = ADP + phosphate + H(+)</text>
        <dbReference type="Rhea" id="RHEA:13065"/>
        <dbReference type="ChEBI" id="CHEBI:15377"/>
        <dbReference type="ChEBI" id="CHEBI:15378"/>
        <dbReference type="ChEBI" id="CHEBI:30616"/>
        <dbReference type="ChEBI" id="CHEBI:43474"/>
        <dbReference type="ChEBI" id="CHEBI:456216"/>
    </reaction>
</comment>
<dbReference type="InterPro" id="IPR003959">
    <property type="entry name" value="ATPase_AAA_core"/>
</dbReference>
<evidence type="ECO:0000313" key="10">
    <source>
        <dbReference type="Proteomes" id="UP000245207"/>
    </source>
</evidence>
<dbReference type="InterPro" id="IPR027417">
    <property type="entry name" value="P-loop_NTPase"/>
</dbReference>
<dbReference type="Gene3D" id="6.10.280.40">
    <property type="match status" value="1"/>
</dbReference>
<dbReference type="InterPro" id="IPR003960">
    <property type="entry name" value="ATPase_AAA_CS"/>
</dbReference>
<dbReference type="STRING" id="35608.A0A2U1MME5"/>
<evidence type="ECO:0000256" key="5">
    <source>
        <dbReference type="ARBA" id="ARBA00049360"/>
    </source>
</evidence>
<evidence type="ECO:0000256" key="2">
    <source>
        <dbReference type="ARBA" id="ARBA00007448"/>
    </source>
</evidence>
<dbReference type="InterPro" id="IPR058017">
    <property type="entry name" value="At3g28540-like_C"/>
</dbReference>
<dbReference type="Gene3D" id="3.40.50.300">
    <property type="entry name" value="P-loop containing nucleotide triphosphate hydrolases"/>
    <property type="match status" value="1"/>
</dbReference>
<feature type="coiled-coil region" evidence="7">
    <location>
        <begin position="432"/>
        <end position="459"/>
    </location>
</feature>
<evidence type="ECO:0000313" key="9">
    <source>
        <dbReference type="EMBL" id="PWA62428.1"/>
    </source>
</evidence>
<dbReference type="PROSITE" id="PS00674">
    <property type="entry name" value="AAA"/>
    <property type="match status" value="1"/>
</dbReference>
<evidence type="ECO:0000256" key="3">
    <source>
        <dbReference type="ARBA" id="ARBA00022801"/>
    </source>
</evidence>
<comment type="caution">
    <text evidence="9">The sequence shown here is derived from an EMBL/GenBank/DDBJ whole genome shotgun (WGS) entry which is preliminary data.</text>
</comment>
<organism evidence="9 10">
    <name type="scientific">Artemisia annua</name>
    <name type="common">Sweet wormwood</name>
    <dbReference type="NCBI Taxonomy" id="35608"/>
    <lineage>
        <taxon>Eukaryota</taxon>
        <taxon>Viridiplantae</taxon>
        <taxon>Streptophyta</taxon>
        <taxon>Embryophyta</taxon>
        <taxon>Tracheophyta</taxon>
        <taxon>Spermatophyta</taxon>
        <taxon>Magnoliopsida</taxon>
        <taxon>eudicotyledons</taxon>
        <taxon>Gunneridae</taxon>
        <taxon>Pentapetalae</taxon>
        <taxon>asterids</taxon>
        <taxon>campanulids</taxon>
        <taxon>Asterales</taxon>
        <taxon>Asteraceae</taxon>
        <taxon>Asteroideae</taxon>
        <taxon>Anthemideae</taxon>
        <taxon>Artemisiinae</taxon>
        <taxon>Artemisia</taxon>
    </lineage>
</organism>
<dbReference type="Pfam" id="PF25568">
    <property type="entry name" value="AAA_lid_At3g28540"/>
    <property type="match status" value="1"/>
</dbReference>
<sequence>MSSSKTKSIFSAKTIVSTIGSIAATAMVVRSVAREYLPREFQGYLFIGFRNFINKFSTHLTMVIYESDGFQDNELYNAIELYISAKMFSDIHRMKIMKNPSQKNITVAMDINEEFTDVYNDVKLYWSMASKKTPSRSYYSEDGMSHTSRSYLRSMELTFRRDYKDLVLNDYLPFILKDAEKKKREHKTVKLFRINSSYSRPTTKWTSVNLDHPANFDTLAMDTDVKEKVMKDLDRFVERREYYRKVGKAWKRGYLLYGPPGTGKSSLIAAMANYMNFDIYDLELADVKSNSDLRTLLLATGNRSILVVEDIDCSAELHDRLVTLSGFLNFIDGLWSSCGDERIIIFTTNQKDKLDPALVRPGRMDVHIHMSYCTPCGFRLLASNYLGIDQHDLFNPIEDLMLQINVTPAEVAEQLLRADDPDIVLDGLIEFFHVKRKENEEAEAKAKKIKEEQKLVAKEKGKKDENEID</sequence>
<dbReference type="SMART" id="SM00382">
    <property type="entry name" value="AAA"/>
    <property type="match status" value="1"/>
</dbReference>
<name>A0A2U1MME5_ARTAN</name>
<dbReference type="InterPro" id="IPR025753">
    <property type="entry name" value="AAA_N_dom"/>
</dbReference>
<keyword evidence="6" id="KW-0547">Nucleotide-binding</keyword>
<dbReference type="Pfam" id="PF00004">
    <property type="entry name" value="AAA"/>
    <property type="match status" value="1"/>
</dbReference>
<comment type="cofactor">
    <cofactor evidence="1">
        <name>Mg(2+)</name>
        <dbReference type="ChEBI" id="CHEBI:18420"/>
    </cofactor>
</comment>
<reference evidence="9 10" key="1">
    <citation type="journal article" date="2018" name="Mol. Plant">
        <title>The genome of Artemisia annua provides insight into the evolution of Asteraceae family and artemisinin biosynthesis.</title>
        <authorList>
            <person name="Shen Q."/>
            <person name="Zhang L."/>
            <person name="Liao Z."/>
            <person name="Wang S."/>
            <person name="Yan T."/>
            <person name="Shi P."/>
            <person name="Liu M."/>
            <person name="Fu X."/>
            <person name="Pan Q."/>
            <person name="Wang Y."/>
            <person name="Lv Z."/>
            <person name="Lu X."/>
            <person name="Zhang F."/>
            <person name="Jiang W."/>
            <person name="Ma Y."/>
            <person name="Chen M."/>
            <person name="Hao X."/>
            <person name="Li L."/>
            <person name="Tang Y."/>
            <person name="Lv G."/>
            <person name="Zhou Y."/>
            <person name="Sun X."/>
            <person name="Brodelius P.E."/>
            <person name="Rose J.K.C."/>
            <person name="Tang K."/>
        </authorList>
    </citation>
    <scope>NUCLEOTIDE SEQUENCE [LARGE SCALE GENOMIC DNA]</scope>
    <source>
        <strain evidence="10">cv. Huhao1</strain>
        <tissue evidence="9">Leaf</tissue>
    </source>
</reference>
<evidence type="ECO:0000256" key="1">
    <source>
        <dbReference type="ARBA" id="ARBA00001946"/>
    </source>
</evidence>
<evidence type="ECO:0000256" key="6">
    <source>
        <dbReference type="RuleBase" id="RU003651"/>
    </source>
</evidence>
<gene>
    <name evidence="9" type="ORF">CTI12_AA364230</name>
</gene>
<proteinExistence type="inferred from homology"/>
<evidence type="ECO:0000256" key="4">
    <source>
        <dbReference type="ARBA" id="ARBA00022842"/>
    </source>
</evidence>
<dbReference type="Proteomes" id="UP000245207">
    <property type="component" value="Unassembled WGS sequence"/>
</dbReference>
<keyword evidence="10" id="KW-1185">Reference proteome</keyword>
<dbReference type="OrthoDB" id="10251412at2759"/>
<dbReference type="SUPFAM" id="SSF52540">
    <property type="entry name" value="P-loop containing nucleoside triphosphate hydrolases"/>
    <property type="match status" value="1"/>
</dbReference>
<protein>
    <submittedName>
        <fullName evidence="9">AAA+ ATPase domain-containing protein</fullName>
    </submittedName>
</protein>
<accession>A0A2U1MME5</accession>
<dbReference type="InterPro" id="IPR050747">
    <property type="entry name" value="Mitochondrial_chaperone_BCS1"/>
</dbReference>
<keyword evidence="4" id="KW-0460">Magnesium</keyword>
<feature type="domain" description="AAA+ ATPase" evidence="8">
    <location>
        <begin position="250"/>
        <end position="374"/>
    </location>
</feature>
<evidence type="ECO:0000256" key="7">
    <source>
        <dbReference type="SAM" id="Coils"/>
    </source>
</evidence>
<evidence type="ECO:0000259" key="8">
    <source>
        <dbReference type="SMART" id="SM00382"/>
    </source>
</evidence>
<dbReference type="AlphaFoldDB" id="A0A2U1MME5"/>
<dbReference type="GO" id="GO:0016887">
    <property type="term" value="F:ATP hydrolysis activity"/>
    <property type="evidence" value="ECO:0007669"/>
    <property type="project" value="InterPro"/>
</dbReference>
<dbReference type="Pfam" id="PF14363">
    <property type="entry name" value="AAA_assoc"/>
    <property type="match status" value="1"/>
</dbReference>
<dbReference type="InterPro" id="IPR003593">
    <property type="entry name" value="AAA+_ATPase"/>
</dbReference>
<dbReference type="GO" id="GO:0005524">
    <property type="term" value="F:ATP binding"/>
    <property type="evidence" value="ECO:0007669"/>
    <property type="project" value="UniProtKB-KW"/>
</dbReference>
<keyword evidence="6" id="KW-0067">ATP-binding</keyword>
<dbReference type="EMBL" id="PKPP01004871">
    <property type="protein sequence ID" value="PWA62428.1"/>
    <property type="molecule type" value="Genomic_DNA"/>
</dbReference>
<dbReference type="GO" id="GO:0006950">
    <property type="term" value="P:response to stress"/>
    <property type="evidence" value="ECO:0007669"/>
    <property type="project" value="UniProtKB-ARBA"/>
</dbReference>
<keyword evidence="3" id="KW-0378">Hydrolase</keyword>
<comment type="similarity">
    <text evidence="2">Belongs to the AAA ATPase family. BCS1 subfamily.</text>
</comment>
<dbReference type="CDD" id="cd19510">
    <property type="entry name" value="RecA-like_BCS1"/>
    <property type="match status" value="1"/>
</dbReference>
<dbReference type="PANTHER" id="PTHR23070">
    <property type="entry name" value="BCS1 AAA-TYPE ATPASE"/>
    <property type="match status" value="1"/>
</dbReference>
<keyword evidence="7" id="KW-0175">Coiled coil</keyword>